<evidence type="ECO:0000313" key="3">
    <source>
        <dbReference type="Proteomes" id="UP000009131"/>
    </source>
</evidence>
<protein>
    <submittedName>
        <fullName evidence="2">Uncharacterized protein</fullName>
    </submittedName>
</protein>
<dbReference type="InParanoid" id="G7E3W3"/>
<name>G7E3W3_MIXOS</name>
<gene>
    <name evidence="2" type="primary">Mo04201</name>
    <name evidence="2" type="ORF">E5Q_04201</name>
</gene>
<accession>G7E3W3</accession>
<evidence type="ECO:0000313" key="2">
    <source>
        <dbReference type="EMBL" id="GAA97523.1"/>
    </source>
</evidence>
<dbReference type="AlphaFoldDB" id="G7E3W3"/>
<dbReference type="RefSeq" id="XP_014570615.1">
    <property type="nucleotide sequence ID" value="XM_014715129.1"/>
</dbReference>
<dbReference type="EMBL" id="BABT02000126">
    <property type="protein sequence ID" value="GAA97523.1"/>
    <property type="molecule type" value="Genomic_DNA"/>
</dbReference>
<keyword evidence="3" id="KW-1185">Reference proteome</keyword>
<proteinExistence type="predicted"/>
<dbReference type="Proteomes" id="UP000009131">
    <property type="component" value="Unassembled WGS sequence"/>
</dbReference>
<feature type="region of interest" description="Disordered" evidence="1">
    <location>
        <begin position="205"/>
        <end position="224"/>
    </location>
</feature>
<sequence length="224" mass="25642">MGAYRCTNQGLEHIGYCEKLVARWPKHYPFIDVRQSEAGLERYVGLAREYALPMYPTVEETLSKTPWATTEIVEIGFAYLDRDILEYSSFSALYYLLGLGAWPALDGTGPSPHHVLLNVTMYLKDQYDRYRNFATSNPRYRPPAGCRPWNSLTFNDLCHGFVPCLVMLGHRLNDCELKLFSVMADSQPLVFEWSVLGQHMRASGLEKTKQEDQEQQSEMALDVS</sequence>
<reference evidence="2 3" key="1">
    <citation type="journal article" date="2011" name="J. Gen. Appl. Microbiol.">
        <title>Draft genome sequencing of the enigmatic basidiomycete Mixia osmundae.</title>
        <authorList>
            <person name="Nishida H."/>
            <person name="Nagatsuka Y."/>
            <person name="Sugiyama J."/>
        </authorList>
    </citation>
    <scope>NUCLEOTIDE SEQUENCE [LARGE SCALE GENOMIC DNA]</scope>
    <source>
        <strain evidence="3">CBS 9802 / IAM 14324 / JCM 22182 / KY 12970</strain>
    </source>
</reference>
<evidence type="ECO:0000256" key="1">
    <source>
        <dbReference type="SAM" id="MobiDB-lite"/>
    </source>
</evidence>
<comment type="caution">
    <text evidence="2">The sequence shown here is derived from an EMBL/GenBank/DDBJ whole genome shotgun (WGS) entry which is preliminary data.</text>
</comment>
<dbReference type="HOGENOM" id="CLU_1235295_0_0_1"/>
<organism evidence="2 3">
    <name type="scientific">Mixia osmundae (strain CBS 9802 / IAM 14324 / JCM 22182 / KY 12970)</name>
    <dbReference type="NCBI Taxonomy" id="764103"/>
    <lineage>
        <taxon>Eukaryota</taxon>
        <taxon>Fungi</taxon>
        <taxon>Dikarya</taxon>
        <taxon>Basidiomycota</taxon>
        <taxon>Pucciniomycotina</taxon>
        <taxon>Mixiomycetes</taxon>
        <taxon>Mixiales</taxon>
        <taxon>Mixiaceae</taxon>
        <taxon>Mixia</taxon>
    </lineage>
</organism>
<reference evidence="2 3" key="2">
    <citation type="journal article" date="2012" name="Open Biol.">
        <title>Characteristics of nucleosomes and linker DNA regions on the genome of the basidiomycete Mixia osmundae revealed by mono- and dinucleosome mapping.</title>
        <authorList>
            <person name="Nishida H."/>
            <person name="Kondo S."/>
            <person name="Matsumoto T."/>
            <person name="Suzuki Y."/>
            <person name="Yoshikawa H."/>
            <person name="Taylor T.D."/>
            <person name="Sugiyama J."/>
        </authorList>
    </citation>
    <scope>NUCLEOTIDE SEQUENCE [LARGE SCALE GENOMIC DNA]</scope>
    <source>
        <strain evidence="3">CBS 9802 / IAM 14324 / JCM 22182 / KY 12970</strain>
    </source>
</reference>